<dbReference type="EMBL" id="BGZK01001238">
    <property type="protein sequence ID" value="GBP75172.1"/>
    <property type="molecule type" value="Genomic_DNA"/>
</dbReference>
<evidence type="ECO:0000313" key="2">
    <source>
        <dbReference type="Proteomes" id="UP000299102"/>
    </source>
</evidence>
<protein>
    <submittedName>
        <fullName evidence="1">Uncharacterized protein</fullName>
    </submittedName>
</protein>
<reference evidence="1 2" key="1">
    <citation type="journal article" date="2019" name="Commun. Biol.">
        <title>The bagworm genome reveals a unique fibroin gene that provides high tensile strength.</title>
        <authorList>
            <person name="Kono N."/>
            <person name="Nakamura H."/>
            <person name="Ohtoshi R."/>
            <person name="Tomita M."/>
            <person name="Numata K."/>
            <person name="Arakawa K."/>
        </authorList>
    </citation>
    <scope>NUCLEOTIDE SEQUENCE [LARGE SCALE GENOMIC DNA]</scope>
</reference>
<keyword evidence="2" id="KW-1185">Reference proteome</keyword>
<sequence length="177" mass="19593">MADRPRAVNMQKIRDMFESGFVEAVDAALDDAVKNFVTSDRQCLHSNRIANLTAQRGNWDTSSAFRNYCSFYSRGRIMHAAVDSAENGPVRPGDTALTECRREVTASATMIRAQSLGVVGNFTRRLKHRPTLADVRFSSRAHRASANTHWQSLNCSSSCSLPQEGELSVELIELTVA</sequence>
<dbReference type="Proteomes" id="UP000299102">
    <property type="component" value="Unassembled WGS sequence"/>
</dbReference>
<gene>
    <name evidence="1" type="ORF">EVAR_90341_1</name>
</gene>
<comment type="caution">
    <text evidence="1">The sequence shown here is derived from an EMBL/GenBank/DDBJ whole genome shotgun (WGS) entry which is preliminary data.</text>
</comment>
<evidence type="ECO:0000313" key="1">
    <source>
        <dbReference type="EMBL" id="GBP75172.1"/>
    </source>
</evidence>
<organism evidence="1 2">
    <name type="scientific">Eumeta variegata</name>
    <name type="common">Bagworm moth</name>
    <name type="synonym">Eumeta japonica</name>
    <dbReference type="NCBI Taxonomy" id="151549"/>
    <lineage>
        <taxon>Eukaryota</taxon>
        <taxon>Metazoa</taxon>
        <taxon>Ecdysozoa</taxon>
        <taxon>Arthropoda</taxon>
        <taxon>Hexapoda</taxon>
        <taxon>Insecta</taxon>
        <taxon>Pterygota</taxon>
        <taxon>Neoptera</taxon>
        <taxon>Endopterygota</taxon>
        <taxon>Lepidoptera</taxon>
        <taxon>Glossata</taxon>
        <taxon>Ditrysia</taxon>
        <taxon>Tineoidea</taxon>
        <taxon>Psychidae</taxon>
        <taxon>Oiketicinae</taxon>
        <taxon>Eumeta</taxon>
    </lineage>
</organism>
<name>A0A4C1YK12_EUMVA</name>
<proteinExistence type="predicted"/>
<accession>A0A4C1YK12</accession>
<dbReference type="AlphaFoldDB" id="A0A4C1YK12"/>